<dbReference type="GO" id="GO:0032259">
    <property type="term" value="P:methylation"/>
    <property type="evidence" value="ECO:0007669"/>
    <property type="project" value="UniProtKB-KW"/>
</dbReference>
<organism evidence="5 6">
    <name type="scientific">Hydrococcus rivularis NIES-593</name>
    <dbReference type="NCBI Taxonomy" id="1921803"/>
    <lineage>
        <taxon>Bacteria</taxon>
        <taxon>Bacillati</taxon>
        <taxon>Cyanobacteriota</taxon>
        <taxon>Cyanophyceae</taxon>
        <taxon>Pleurocapsales</taxon>
        <taxon>Hydrococcaceae</taxon>
        <taxon>Hydrococcus</taxon>
    </lineage>
</organism>
<dbReference type="STRING" id="1921803.NIES593_13430"/>
<evidence type="ECO:0000313" key="6">
    <source>
        <dbReference type="Proteomes" id="UP000186868"/>
    </source>
</evidence>
<dbReference type="GO" id="GO:0008757">
    <property type="term" value="F:S-adenosylmethionine-dependent methyltransferase activity"/>
    <property type="evidence" value="ECO:0007669"/>
    <property type="project" value="InterPro"/>
</dbReference>
<dbReference type="InterPro" id="IPR013216">
    <property type="entry name" value="Methyltransf_11"/>
</dbReference>
<protein>
    <submittedName>
        <fullName evidence="5">SAM-dependent methyltransferase</fullName>
    </submittedName>
</protein>
<dbReference type="RefSeq" id="WP_073600069.1">
    <property type="nucleotide sequence ID" value="NZ_MRCB01000015.1"/>
</dbReference>
<dbReference type="PANTHER" id="PTHR44942">
    <property type="entry name" value="METHYLTRANSF_11 DOMAIN-CONTAINING PROTEIN"/>
    <property type="match status" value="1"/>
</dbReference>
<dbReference type="OrthoDB" id="9797252at2"/>
<proteinExistence type="inferred from homology"/>
<dbReference type="Gene3D" id="3.40.50.150">
    <property type="entry name" value="Vaccinia Virus protein VP39"/>
    <property type="match status" value="1"/>
</dbReference>
<dbReference type="InterPro" id="IPR051052">
    <property type="entry name" value="Diverse_substrate_MTase"/>
</dbReference>
<comment type="similarity">
    <text evidence="1">Belongs to the methyltransferase superfamily.</text>
</comment>
<dbReference type="InterPro" id="IPR029063">
    <property type="entry name" value="SAM-dependent_MTases_sf"/>
</dbReference>
<reference evidence="5 6" key="1">
    <citation type="submission" date="2016-11" db="EMBL/GenBank/DDBJ databases">
        <title>Draft Genome Sequences of Nine Cyanobacterial Strains from Diverse Habitats.</title>
        <authorList>
            <person name="Zhu T."/>
            <person name="Hou S."/>
            <person name="Lu X."/>
            <person name="Hess W.R."/>
        </authorList>
    </citation>
    <scope>NUCLEOTIDE SEQUENCE [LARGE SCALE GENOMIC DNA]</scope>
    <source>
        <strain evidence="5 6">NIES-593</strain>
    </source>
</reference>
<dbReference type="CDD" id="cd02440">
    <property type="entry name" value="AdoMet_MTases"/>
    <property type="match status" value="1"/>
</dbReference>
<feature type="domain" description="Methyltransferase type 11" evidence="4">
    <location>
        <begin position="41"/>
        <end position="128"/>
    </location>
</feature>
<keyword evidence="2 5" id="KW-0489">Methyltransferase</keyword>
<evidence type="ECO:0000256" key="2">
    <source>
        <dbReference type="ARBA" id="ARBA00022603"/>
    </source>
</evidence>
<dbReference type="SUPFAM" id="SSF53335">
    <property type="entry name" value="S-adenosyl-L-methionine-dependent methyltransferases"/>
    <property type="match status" value="1"/>
</dbReference>
<keyword evidence="3 5" id="KW-0808">Transferase</keyword>
<name>A0A1U7HF59_9CYAN</name>
<evidence type="ECO:0000256" key="3">
    <source>
        <dbReference type="ARBA" id="ARBA00022679"/>
    </source>
</evidence>
<comment type="caution">
    <text evidence="5">The sequence shown here is derived from an EMBL/GenBank/DDBJ whole genome shotgun (WGS) entry which is preliminary data.</text>
</comment>
<evidence type="ECO:0000259" key="4">
    <source>
        <dbReference type="Pfam" id="PF08241"/>
    </source>
</evidence>
<accession>A0A1U7HF59</accession>
<gene>
    <name evidence="5" type="ORF">NIES593_13430</name>
</gene>
<dbReference type="EMBL" id="MRCB01000015">
    <property type="protein sequence ID" value="OKH22194.1"/>
    <property type="molecule type" value="Genomic_DNA"/>
</dbReference>
<dbReference type="PANTHER" id="PTHR44942:SF4">
    <property type="entry name" value="METHYLTRANSFERASE TYPE 11 DOMAIN-CONTAINING PROTEIN"/>
    <property type="match status" value="1"/>
</dbReference>
<evidence type="ECO:0000313" key="5">
    <source>
        <dbReference type="EMBL" id="OKH22194.1"/>
    </source>
</evidence>
<sequence>MNSLERFCNRATDYAKYRPSYPATAIDRILEGLNNPLVAADIGAGTGISSRLLAEHGVRVLAIEPNADMRQAAAPHPLVEFFDSTAEKTGIAKASIDLVTCFQSFHWFDRQPTVAEFRRILKPGGRLALVWNQDDASDKFTVDCTRLIFRLSFPNPLDRLVKKVILLPSKLVQSWYDWQLFRLLRSYNFASIRSYEFAYKQELDLSGLIGLARSQSFVPLSESVQQRLVSGLGKLCDRYGDENSKVSLVYKTIVYIAQASERLQKE</sequence>
<dbReference type="AlphaFoldDB" id="A0A1U7HF59"/>
<dbReference type="Pfam" id="PF08241">
    <property type="entry name" value="Methyltransf_11"/>
    <property type="match status" value="1"/>
</dbReference>
<keyword evidence="6" id="KW-1185">Reference proteome</keyword>
<dbReference type="Proteomes" id="UP000186868">
    <property type="component" value="Unassembled WGS sequence"/>
</dbReference>
<evidence type="ECO:0000256" key="1">
    <source>
        <dbReference type="ARBA" id="ARBA00008361"/>
    </source>
</evidence>